<evidence type="ECO:0000313" key="1">
    <source>
        <dbReference type="EMBL" id="KAF3799987.1"/>
    </source>
</evidence>
<accession>A0A8H4CA24</accession>
<gene>
    <name evidence="1" type="ORF">GCG54_00001095</name>
</gene>
<comment type="caution">
    <text evidence="1">The sequence shown here is derived from an EMBL/GenBank/DDBJ whole genome shotgun (WGS) entry which is preliminary data.</text>
</comment>
<dbReference type="GeneID" id="69008266"/>
<sequence length="274" mass="29666">MSGTVREFNDKYTNANLANDASLYDETVFHHLVRHLELVDGGAIAPVAPGIIAAMLCAQRRGDAVPRLFHDLAKSRDVDGTKMLFASFKLALDLTWPFTGLPQCVPACLGLIGELRELGISIYTICYTIDDIPPRPLITDADWFEKGIDTNEAIYRAVGNAEVHRMMGEVFPEITYIANIAVFGFLVGGSERTQSLPLCEITIAGAITALGATRQAKSHLKGSMGLGISVAAIEAVLNAAEQVAKWNDTKLPGKIDVTVLAKEVETNLRNLSRV</sequence>
<dbReference type="InterPro" id="IPR029032">
    <property type="entry name" value="AhpD-like"/>
</dbReference>
<reference evidence="1" key="2">
    <citation type="submission" date="2020-03" db="EMBL/GenBank/DDBJ databases">
        <authorList>
            <person name="Fu F.-F."/>
            <person name="Chen J."/>
        </authorList>
    </citation>
    <scope>NUCLEOTIDE SEQUENCE</scope>
    <source>
        <strain evidence="1">Lc1</strain>
    </source>
</reference>
<evidence type="ECO:0000313" key="2">
    <source>
        <dbReference type="Proteomes" id="UP000613401"/>
    </source>
</evidence>
<name>A0A8H4CA24_COLGL</name>
<evidence type="ECO:0008006" key="3">
    <source>
        <dbReference type="Google" id="ProtNLM"/>
    </source>
</evidence>
<protein>
    <recommendedName>
        <fullName evidence="3">Carboxymuconolactone decarboxylase</fullName>
    </recommendedName>
</protein>
<dbReference type="AlphaFoldDB" id="A0A8H4CA24"/>
<keyword evidence="2" id="KW-1185">Reference proteome</keyword>
<dbReference type="RefSeq" id="XP_045259147.1">
    <property type="nucleotide sequence ID" value="XM_045401222.1"/>
</dbReference>
<organism evidence="1 2">
    <name type="scientific">Colletotrichum gloeosporioides</name>
    <name type="common">Anthracnose fungus</name>
    <name type="synonym">Glomerella cingulata</name>
    <dbReference type="NCBI Taxonomy" id="474922"/>
    <lineage>
        <taxon>Eukaryota</taxon>
        <taxon>Fungi</taxon>
        <taxon>Dikarya</taxon>
        <taxon>Ascomycota</taxon>
        <taxon>Pezizomycotina</taxon>
        <taxon>Sordariomycetes</taxon>
        <taxon>Hypocreomycetidae</taxon>
        <taxon>Glomerellales</taxon>
        <taxon>Glomerellaceae</taxon>
        <taxon>Colletotrichum</taxon>
        <taxon>Colletotrichum gloeosporioides species complex</taxon>
    </lineage>
</organism>
<dbReference type="Gene3D" id="1.20.1290.10">
    <property type="entry name" value="AhpD-like"/>
    <property type="match status" value="1"/>
</dbReference>
<proteinExistence type="predicted"/>
<reference evidence="1" key="1">
    <citation type="journal article" date="2020" name="Phytopathology">
        <title>Genome sequence and comparative analysis of Colletotrichum gloeosporioides isolated from Liriodendron leaves.</title>
        <authorList>
            <person name="Fu F.F."/>
            <person name="Hao Z."/>
            <person name="Wang P."/>
            <person name="Lu Y."/>
            <person name="Xue L.J."/>
            <person name="Wei G."/>
            <person name="Tian Y."/>
            <person name="Baishi H."/>
            <person name="Xu H."/>
            <person name="Shi J."/>
            <person name="Cheng T."/>
            <person name="Wang G."/>
            <person name="Yi Y."/>
            <person name="Chen J."/>
        </authorList>
    </citation>
    <scope>NUCLEOTIDE SEQUENCE</scope>
    <source>
        <strain evidence="1">Lc1</strain>
    </source>
</reference>
<dbReference type="Proteomes" id="UP000613401">
    <property type="component" value="Unassembled WGS sequence"/>
</dbReference>
<dbReference type="EMBL" id="WVTB01000081">
    <property type="protein sequence ID" value="KAF3799987.1"/>
    <property type="molecule type" value="Genomic_DNA"/>
</dbReference>